<dbReference type="Proteomes" id="UP000078542">
    <property type="component" value="Unassembled WGS sequence"/>
</dbReference>
<feature type="region of interest" description="Disordered" evidence="1">
    <location>
        <begin position="169"/>
        <end position="197"/>
    </location>
</feature>
<evidence type="ECO:0000256" key="1">
    <source>
        <dbReference type="SAM" id="MobiDB-lite"/>
    </source>
</evidence>
<sequence>MGIKSFVLFLLIAITTNASWSHRHHHHHHHHEYYPEHRKENSHINYVNQKPNFENEETVNTAQSELLKKNEKYSEVLDTKGIPFNARRLEKMLEKALLKIITGDLGAAEMLLLKSLNYTPEEVLAIRERELDKRRDEELRKMEESDGKKYYDENLYRDKAKHWNYNSMELEPSSRSDPDVDVSRNERKKNRYKGKASHDKDFDFDAYNRQAVIDYENLASKLELQQQSWSEPAANFDYEDESKNSEEQKPSQNIHQNFDRAMEPHVIFKIPYDDSELDSGSDEKSKFIDGDALVLSKGLKHRIPSTLRHTTARNVANSFHASSLSTSSSSSSSASSAATGHTPLPIVYQLRNFKGVRPDYPKNQPSFSTTEFPESIITSTIITNVTSNATSSVTDDFASSANDNKLSVKDADDVTDRKISEYEGLEWVGDDVYRVIPAFADSLGYDNTDESATTDYEEQNLGFQEGNETDTLEYQNDTPDPVKLFIANANISIENASQTANLTANQQLSGTNRDQSQKKAIDDIKSKILAITGRYNLSTNTNQVQRERLAMFSPVCHIPRNTDSEAWMDPFLMNMHFQLNLTSDDYVVAARLRLHVFSQKNTTSDFRLSSPFDVEDDDEKKIRVSVYYYTKSLKKHRSKKRLMDSVVTPLNSKGAHLALDVGQGLRFWRPSPRNPHGNGNNHGLVVQIEDQDGRPLKPALYIQQSSCVDHDFDEKACECVV</sequence>
<feature type="chain" id="PRO_5007582109" description="TGF-beta propeptide domain-containing protein" evidence="2">
    <location>
        <begin position="19"/>
        <end position="721"/>
    </location>
</feature>
<evidence type="ECO:0000313" key="3">
    <source>
        <dbReference type="EMBL" id="KYM99542.1"/>
    </source>
</evidence>
<feature type="compositionally biased region" description="Basic and acidic residues" evidence="1">
    <location>
        <begin position="172"/>
        <end position="185"/>
    </location>
</feature>
<keyword evidence="2" id="KW-0732">Signal</keyword>
<evidence type="ECO:0000256" key="2">
    <source>
        <dbReference type="SAM" id="SignalP"/>
    </source>
</evidence>
<dbReference type="AlphaFoldDB" id="A0A151IF63"/>
<evidence type="ECO:0000313" key="4">
    <source>
        <dbReference type="Proteomes" id="UP000078542"/>
    </source>
</evidence>
<organism evidence="3 4">
    <name type="scientific">Cyphomyrmex costatus</name>
    <dbReference type="NCBI Taxonomy" id="456900"/>
    <lineage>
        <taxon>Eukaryota</taxon>
        <taxon>Metazoa</taxon>
        <taxon>Ecdysozoa</taxon>
        <taxon>Arthropoda</taxon>
        <taxon>Hexapoda</taxon>
        <taxon>Insecta</taxon>
        <taxon>Pterygota</taxon>
        <taxon>Neoptera</taxon>
        <taxon>Endopterygota</taxon>
        <taxon>Hymenoptera</taxon>
        <taxon>Apocrita</taxon>
        <taxon>Aculeata</taxon>
        <taxon>Formicoidea</taxon>
        <taxon>Formicidae</taxon>
        <taxon>Myrmicinae</taxon>
        <taxon>Cyphomyrmex</taxon>
    </lineage>
</organism>
<reference evidence="3 4" key="1">
    <citation type="submission" date="2016-03" db="EMBL/GenBank/DDBJ databases">
        <title>Cyphomyrmex costatus WGS genome.</title>
        <authorList>
            <person name="Nygaard S."/>
            <person name="Hu H."/>
            <person name="Boomsma J."/>
            <person name="Zhang G."/>
        </authorList>
    </citation>
    <scope>NUCLEOTIDE SEQUENCE [LARGE SCALE GENOMIC DNA]</scope>
    <source>
        <strain evidence="3">MS0001</strain>
        <tissue evidence="3">Whole body</tissue>
    </source>
</reference>
<protein>
    <recommendedName>
        <fullName evidence="5">TGF-beta propeptide domain-containing protein</fullName>
    </recommendedName>
</protein>
<dbReference type="EMBL" id="KQ977808">
    <property type="protein sequence ID" value="KYM99542.1"/>
    <property type="molecule type" value="Genomic_DNA"/>
</dbReference>
<feature type="signal peptide" evidence="2">
    <location>
        <begin position="1"/>
        <end position="18"/>
    </location>
</feature>
<proteinExistence type="predicted"/>
<evidence type="ECO:0008006" key="5">
    <source>
        <dbReference type="Google" id="ProtNLM"/>
    </source>
</evidence>
<gene>
    <name evidence="3" type="ORF">ALC62_09724</name>
</gene>
<name>A0A151IF63_9HYME</name>
<accession>A0A151IF63</accession>
<keyword evidence="4" id="KW-1185">Reference proteome</keyword>
<feature type="compositionally biased region" description="Basic residues" evidence="1">
    <location>
        <begin position="186"/>
        <end position="195"/>
    </location>
</feature>